<feature type="coiled-coil region" evidence="1">
    <location>
        <begin position="17"/>
        <end position="44"/>
    </location>
</feature>
<dbReference type="EMBL" id="KL197752">
    <property type="protein sequence ID" value="KDQ51098.1"/>
    <property type="molecule type" value="Genomic_DNA"/>
</dbReference>
<reference evidence="3" key="1">
    <citation type="journal article" date="2014" name="Proc. Natl. Acad. Sci. U.S.A.">
        <title>Extensive sampling of basidiomycete genomes demonstrates inadequacy of the white-rot/brown-rot paradigm for wood decay fungi.</title>
        <authorList>
            <person name="Riley R."/>
            <person name="Salamov A.A."/>
            <person name="Brown D.W."/>
            <person name="Nagy L.G."/>
            <person name="Floudas D."/>
            <person name="Held B.W."/>
            <person name="Levasseur A."/>
            <person name="Lombard V."/>
            <person name="Morin E."/>
            <person name="Otillar R."/>
            <person name="Lindquist E.A."/>
            <person name="Sun H."/>
            <person name="LaButti K.M."/>
            <person name="Schmutz J."/>
            <person name="Jabbour D."/>
            <person name="Luo H."/>
            <person name="Baker S.E."/>
            <person name="Pisabarro A.G."/>
            <person name="Walton J.D."/>
            <person name="Blanchette R.A."/>
            <person name="Henrissat B."/>
            <person name="Martin F."/>
            <person name="Cullen D."/>
            <person name="Hibbett D.S."/>
            <person name="Grigoriev I.V."/>
        </authorList>
    </citation>
    <scope>NUCLEOTIDE SEQUENCE [LARGE SCALE GENOMIC DNA]</scope>
    <source>
        <strain evidence="3">MUCL 33604</strain>
    </source>
</reference>
<evidence type="ECO:0000313" key="3">
    <source>
        <dbReference type="Proteomes" id="UP000027265"/>
    </source>
</evidence>
<evidence type="ECO:0000256" key="1">
    <source>
        <dbReference type="SAM" id="Coils"/>
    </source>
</evidence>
<evidence type="ECO:0000313" key="2">
    <source>
        <dbReference type="EMBL" id="KDQ51098.1"/>
    </source>
</evidence>
<dbReference type="Proteomes" id="UP000027265">
    <property type="component" value="Unassembled WGS sequence"/>
</dbReference>
<keyword evidence="1" id="KW-0175">Coiled coil</keyword>
<keyword evidence="3" id="KW-1185">Reference proteome</keyword>
<dbReference type="AlphaFoldDB" id="A0A067P865"/>
<dbReference type="HOGENOM" id="CLU_1180371_0_0_1"/>
<protein>
    <submittedName>
        <fullName evidence="2">Uncharacterized protein</fullName>
    </submittedName>
</protein>
<sequence length="235" mass="25784">MVVDPVIEVSSLLTDSVDTEKRTKKALEEAFSRAENTRTRLNGQLQEICSRRLEVASNTNMLDLWVDSTRAGGNGCSGLDLKTKTTSDWLPSLKTNIDFPAGTSQVIEKRVEEIRSSMLPAYPPPPQRGSESVDLTSFLPASQHWLSPTQNPSLQHSYLTSTPSMSVKSPSVIMDDNRKKSRVRLALIKLKATGIDIPQDALDEEVENIVKAALDESRSFQDGFNPGPAAKSALD</sequence>
<organism evidence="2 3">
    <name type="scientific">Jaapia argillacea MUCL 33604</name>
    <dbReference type="NCBI Taxonomy" id="933084"/>
    <lineage>
        <taxon>Eukaryota</taxon>
        <taxon>Fungi</taxon>
        <taxon>Dikarya</taxon>
        <taxon>Basidiomycota</taxon>
        <taxon>Agaricomycotina</taxon>
        <taxon>Agaricomycetes</taxon>
        <taxon>Agaricomycetidae</taxon>
        <taxon>Jaapiales</taxon>
        <taxon>Jaapiaceae</taxon>
        <taxon>Jaapia</taxon>
    </lineage>
</organism>
<proteinExistence type="predicted"/>
<dbReference type="InParanoid" id="A0A067P865"/>
<accession>A0A067P865</accession>
<gene>
    <name evidence="2" type="ORF">JAAARDRAFT_50975</name>
</gene>
<name>A0A067P865_9AGAM</name>